<accession>A0A937K025</accession>
<proteinExistence type="predicted"/>
<organism evidence="1 2">
    <name type="scientific">Fulvivirga sediminis</name>
    <dbReference type="NCBI Taxonomy" id="2803949"/>
    <lineage>
        <taxon>Bacteria</taxon>
        <taxon>Pseudomonadati</taxon>
        <taxon>Bacteroidota</taxon>
        <taxon>Cytophagia</taxon>
        <taxon>Cytophagales</taxon>
        <taxon>Fulvivirgaceae</taxon>
        <taxon>Fulvivirga</taxon>
    </lineage>
</organism>
<protein>
    <submittedName>
        <fullName evidence="1">Uncharacterized protein</fullName>
    </submittedName>
</protein>
<name>A0A937K025_9BACT</name>
<keyword evidence="2" id="KW-1185">Reference proteome</keyword>
<dbReference type="EMBL" id="JAESIY010000003">
    <property type="protein sequence ID" value="MBL3655900.1"/>
    <property type="molecule type" value="Genomic_DNA"/>
</dbReference>
<evidence type="ECO:0000313" key="1">
    <source>
        <dbReference type="EMBL" id="MBL3655900.1"/>
    </source>
</evidence>
<dbReference type="PROSITE" id="PS51257">
    <property type="entry name" value="PROKAR_LIPOPROTEIN"/>
    <property type="match status" value="1"/>
</dbReference>
<evidence type="ECO:0000313" key="2">
    <source>
        <dbReference type="Proteomes" id="UP000659388"/>
    </source>
</evidence>
<reference evidence="1" key="1">
    <citation type="submission" date="2021-01" db="EMBL/GenBank/DDBJ databases">
        <title>Fulvivirga kasyanovii gen. nov., sp nov., a novel member of the phylum Bacteroidetes isolated from seawater in a mussel farm.</title>
        <authorList>
            <person name="Zhao L.-H."/>
            <person name="Wang Z.-J."/>
        </authorList>
    </citation>
    <scope>NUCLEOTIDE SEQUENCE</scope>
    <source>
        <strain evidence="1">2943</strain>
    </source>
</reference>
<dbReference type="RefSeq" id="WP_202243574.1">
    <property type="nucleotide sequence ID" value="NZ_JAESIY010000003.1"/>
</dbReference>
<dbReference type="AlphaFoldDB" id="A0A937K025"/>
<comment type="caution">
    <text evidence="1">The sequence shown here is derived from an EMBL/GenBank/DDBJ whole genome shotgun (WGS) entry which is preliminary data.</text>
</comment>
<dbReference type="InterPro" id="IPR023888">
    <property type="entry name" value="SdpC-like"/>
</dbReference>
<sequence length="254" mass="28092">MINSLKNFAKSSFAIFSILLLSTSCNDSDQSVTSDSVKDYSGEEIFSAIFFMEGELANSIDVLKPGADQLQAATQDKDVEVDYQYFKTEIMGTIHELEPQFFNKFAESMKSDNLYEVELGLNNARKMFKAAGLASEYGDYFKIMEEIDSKKVNLNDARLKSLNFNDADDVEKLAQIFKEDYDIDFANFDSTVGRGQCVFAFGALAVTAVVAGNVAVVVNAVYAGNVNWSVNWKIPISPADDFNDALVAQLSEKV</sequence>
<dbReference type="Proteomes" id="UP000659388">
    <property type="component" value="Unassembled WGS sequence"/>
</dbReference>
<gene>
    <name evidence="1" type="ORF">JL102_07145</name>
</gene>
<dbReference type="Pfam" id="PF26137">
    <property type="entry name" value="Toxin_SdpC"/>
    <property type="match status" value="1"/>
</dbReference>